<evidence type="ECO:0000313" key="4">
    <source>
        <dbReference type="EMBL" id="CAF3780280.1"/>
    </source>
</evidence>
<name>A0A814HGL3_9BILA</name>
<dbReference type="Proteomes" id="UP000681722">
    <property type="component" value="Unassembled WGS sequence"/>
</dbReference>
<dbReference type="AlphaFoldDB" id="A0A814HGL3"/>
<organism evidence="2 5">
    <name type="scientific">Didymodactylos carnosus</name>
    <dbReference type="NCBI Taxonomy" id="1234261"/>
    <lineage>
        <taxon>Eukaryota</taxon>
        <taxon>Metazoa</taxon>
        <taxon>Spiralia</taxon>
        <taxon>Gnathifera</taxon>
        <taxon>Rotifera</taxon>
        <taxon>Eurotatoria</taxon>
        <taxon>Bdelloidea</taxon>
        <taxon>Philodinida</taxon>
        <taxon>Philodinidae</taxon>
        <taxon>Didymodactylos</taxon>
    </lineage>
</organism>
<evidence type="ECO:0000313" key="1">
    <source>
        <dbReference type="EMBL" id="CAF0734973.1"/>
    </source>
</evidence>
<gene>
    <name evidence="2" type="ORF">GPM918_LOCUS14172</name>
    <name evidence="1" type="ORF">OVA965_LOCUS1076</name>
    <name evidence="4" type="ORF">SRO942_LOCUS14168</name>
    <name evidence="3" type="ORF">TMI583_LOCUS1077</name>
</gene>
<keyword evidence="5" id="KW-1185">Reference proteome</keyword>
<protein>
    <submittedName>
        <fullName evidence="2">Uncharacterized protein</fullName>
    </submittedName>
</protein>
<evidence type="ECO:0000313" key="2">
    <source>
        <dbReference type="EMBL" id="CAF1009187.1"/>
    </source>
</evidence>
<dbReference type="Proteomes" id="UP000682733">
    <property type="component" value="Unassembled WGS sequence"/>
</dbReference>
<dbReference type="EMBL" id="CAJOBC010003373">
    <property type="protein sequence ID" value="CAF3780280.1"/>
    <property type="molecule type" value="Genomic_DNA"/>
</dbReference>
<dbReference type="Proteomes" id="UP000663829">
    <property type="component" value="Unassembled WGS sequence"/>
</dbReference>
<dbReference type="Proteomes" id="UP000677228">
    <property type="component" value="Unassembled WGS sequence"/>
</dbReference>
<dbReference type="OrthoDB" id="10655439at2759"/>
<comment type="caution">
    <text evidence="2">The sequence shown here is derived from an EMBL/GenBank/DDBJ whole genome shotgun (WGS) entry which is preliminary data.</text>
</comment>
<accession>A0A814HGL3</accession>
<proteinExistence type="predicted"/>
<evidence type="ECO:0000313" key="3">
    <source>
        <dbReference type="EMBL" id="CAF3511521.1"/>
    </source>
</evidence>
<reference evidence="2" key="1">
    <citation type="submission" date="2021-02" db="EMBL/GenBank/DDBJ databases">
        <authorList>
            <person name="Nowell W R."/>
        </authorList>
    </citation>
    <scope>NUCLEOTIDE SEQUENCE</scope>
</reference>
<sequence>MFIHSFQQNIAPRARVFKGYLGSAGAQVMAKFPFDIHPSKIWSVVAMVEHMDNRFIHTGHTAAPGYLFDWYIHPEQWRIQHYSLMRTVVTSDNSRFIPQIIEAIYGLKSRSIVLLLADRSEMNAITTITNYRLVQLKINKNMLDWSTVYTDSLVCDGKCTLGSGQKFIYLINQDLSFRKYDYKTLYSPDHSEQFHFRDSSMNITTFANSRIFEIVIDETINLMWILSGSKRTRLFACHLKNLECKEALIGKDQSNFIRLEIDWPHKVLYTYDSTLNEIWAIKYKHPSMLFEQVPSRQTDQNFEYNKLFLLSCLTFEQLMVIILNDKQMCRTIEQNRTLCQKYHLESSNTTSIHTIRSISNSVHLLRCQHNGF</sequence>
<evidence type="ECO:0000313" key="5">
    <source>
        <dbReference type="Proteomes" id="UP000663829"/>
    </source>
</evidence>
<dbReference type="EMBL" id="CAJNOK010000181">
    <property type="protein sequence ID" value="CAF0734973.1"/>
    <property type="molecule type" value="Genomic_DNA"/>
</dbReference>
<dbReference type="EMBL" id="CAJNOQ010003374">
    <property type="protein sequence ID" value="CAF1009187.1"/>
    <property type="molecule type" value="Genomic_DNA"/>
</dbReference>
<dbReference type="EMBL" id="CAJOBA010000181">
    <property type="protein sequence ID" value="CAF3511521.1"/>
    <property type="molecule type" value="Genomic_DNA"/>
</dbReference>